<dbReference type="PANTHER" id="PTHR10635:SF0">
    <property type="entry name" value="COATOMER SUBUNIT BETA"/>
    <property type="match status" value="1"/>
</dbReference>
<proteinExistence type="predicted"/>
<dbReference type="AlphaFoldDB" id="A0ABD0QSB8"/>
<reference evidence="1 2" key="1">
    <citation type="submission" date="2024-05" db="EMBL/GenBank/DDBJ databases">
        <title>Genome sequencing and assembly of Indian major carp, Cirrhinus mrigala (Hamilton, 1822).</title>
        <authorList>
            <person name="Mohindra V."/>
            <person name="Chowdhury L.M."/>
            <person name="Lal K."/>
            <person name="Jena J.K."/>
        </authorList>
    </citation>
    <scope>NUCLEOTIDE SEQUENCE [LARGE SCALE GENOMIC DNA]</scope>
    <source>
        <strain evidence="1">CM1030</strain>
        <tissue evidence="1">Blood</tissue>
    </source>
</reference>
<keyword evidence="2" id="KW-1185">Reference proteome</keyword>
<feature type="non-terminal residue" evidence="1">
    <location>
        <position position="1"/>
    </location>
</feature>
<evidence type="ECO:0000313" key="2">
    <source>
        <dbReference type="Proteomes" id="UP001529510"/>
    </source>
</evidence>
<feature type="non-terminal residue" evidence="1">
    <location>
        <position position="112"/>
    </location>
</feature>
<dbReference type="PANTHER" id="PTHR10635">
    <property type="entry name" value="COATOMER SUBUNIT BETA"/>
    <property type="match status" value="1"/>
</dbReference>
<sequence>GFLMDGDFYVAASLATTLTKVALRYVALAEDKKRQNSFVAEAMLIMATVLHLGKSSLPKKPITDDDVDRISLCLKVLSECSPLMNDIFNKECRRSLSHMLAVRLEEEKLSQK</sequence>
<gene>
    <name evidence="1" type="ORF">M9458_016215</name>
</gene>
<comment type="caution">
    <text evidence="1">The sequence shown here is derived from an EMBL/GenBank/DDBJ whole genome shotgun (WGS) entry which is preliminary data.</text>
</comment>
<dbReference type="EMBL" id="JAMKFB020000007">
    <property type="protein sequence ID" value="KAL0189116.1"/>
    <property type="molecule type" value="Genomic_DNA"/>
</dbReference>
<dbReference type="Proteomes" id="UP001529510">
    <property type="component" value="Unassembled WGS sequence"/>
</dbReference>
<protein>
    <submittedName>
        <fullName evidence="1">Uncharacterized protein</fullName>
    </submittedName>
</protein>
<accession>A0ABD0QSB8</accession>
<dbReference type="InterPro" id="IPR016460">
    <property type="entry name" value="COPB1"/>
</dbReference>
<organism evidence="1 2">
    <name type="scientific">Cirrhinus mrigala</name>
    <name type="common">Mrigala</name>
    <dbReference type="NCBI Taxonomy" id="683832"/>
    <lineage>
        <taxon>Eukaryota</taxon>
        <taxon>Metazoa</taxon>
        <taxon>Chordata</taxon>
        <taxon>Craniata</taxon>
        <taxon>Vertebrata</taxon>
        <taxon>Euteleostomi</taxon>
        <taxon>Actinopterygii</taxon>
        <taxon>Neopterygii</taxon>
        <taxon>Teleostei</taxon>
        <taxon>Ostariophysi</taxon>
        <taxon>Cypriniformes</taxon>
        <taxon>Cyprinidae</taxon>
        <taxon>Labeoninae</taxon>
        <taxon>Labeonini</taxon>
        <taxon>Cirrhinus</taxon>
    </lineage>
</organism>
<evidence type="ECO:0000313" key="1">
    <source>
        <dbReference type="EMBL" id="KAL0189116.1"/>
    </source>
</evidence>
<name>A0ABD0QSB8_CIRMR</name>